<dbReference type="OrthoDB" id="3250044at2759"/>
<evidence type="ECO:0000313" key="3">
    <source>
        <dbReference type="EMBL" id="KIO20762.1"/>
    </source>
</evidence>
<feature type="domain" description="Aminoglycoside phosphotransferase" evidence="2">
    <location>
        <begin position="56"/>
        <end position="226"/>
    </location>
</feature>
<dbReference type="EMBL" id="KN823162">
    <property type="protein sequence ID" value="KIO20762.1"/>
    <property type="molecule type" value="Genomic_DNA"/>
</dbReference>
<organism evidence="3 4">
    <name type="scientific">Tulasnella calospora MUT 4182</name>
    <dbReference type="NCBI Taxonomy" id="1051891"/>
    <lineage>
        <taxon>Eukaryota</taxon>
        <taxon>Fungi</taxon>
        <taxon>Dikarya</taxon>
        <taxon>Basidiomycota</taxon>
        <taxon>Agaricomycotina</taxon>
        <taxon>Agaricomycetes</taxon>
        <taxon>Cantharellales</taxon>
        <taxon>Tulasnellaceae</taxon>
        <taxon>Tulasnella</taxon>
    </lineage>
</organism>
<evidence type="ECO:0000256" key="1">
    <source>
        <dbReference type="SAM" id="MobiDB-lite"/>
    </source>
</evidence>
<dbReference type="InterPro" id="IPR011009">
    <property type="entry name" value="Kinase-like_dom_sf"/>
</dbReference>
<protein>
    <recommendedName>
        <fullName evidence="2">Aminoglycoside phosphotransferase domain-containing protein</fullName>
    </recommendedName>
</protein>
<dbReference type="AlphaFoldDB" id="A0A0C3LH39"/>
<dbReference type="STRING" id="1051891.A0A0C3LH39"/>
<proteinExistence type="predicted"/>
<dbReference type="PANTHER" id="PTHR21310">
    <property type="entry name" value="AMINOGLYCOSIDE PHOSPHOTRANSFERASE-RELATED-RELATED"/>
    <property type="match status" value="1"/>
</dbReference>
<sequence length="301" mass="33713">MADSTDNHSSLPTRKEVIDACAPPKDINVLKYEVDGARPLFIKFGYDLIGGAETQRYLYEQSVRNPNAPRIPAVYDSFEIGRVGYGRGYIVMEYIEAPTVEYWLEKKPDMAELLYDKVAEAVRWILNCPLPPEPRFGPMGRGPAQHSVFADLIAPLAFDSPDAVQRYFNTALTRFTPKRAPIIAPVDFSNEEVCFYHCDIRPPNFHYDPETQKVTIVDLQSVGIGPKSFASFPFHMEPHLDREFHHAIATRIDYPETENIDAMAKASGYLLMCGGSALGLDESGHPKPKPLKHSKNIAAAK</sequence>
<dbReference type="Pfam" id="PF01636">
    <property type="entry name" value="APH"/>
    <property type="match status" value="1"/>
</dbReference>
<dbReference type="InterPro" id="IPR051678">
    <property type="entry name" value="AGP_Transferase"/>
</dbReference>
<dbReference type="Proteomes" id="UP000054248">
    <property type="component" value="Unassembled WGS sequence"/>
</dbReference>
<dbReference type="InterPro" id="IPR002575">
    <property type="entry name" value="Aminoglycoside_PTrfase"/>
</dbReference>
<evidence type="ECO:0000259" key="2">
    <source>
        <dbReference type="Pfam" id="PF01636"/>
    </source>
</evidence>
<reference evidence="3 4" key="1">
    <citation type="submission" date="2014-04" db="EMBL/GenBank/DDBJ databases">
        <authorList>
            <consortium name="DOE Joint Genome Institute"/>
            <person name="Kuo A."/>
            <person name="Girlanda M."/>
            <person name="Perotto S."/>
            <person name="Kohler A."/>
            <person name="Nagy L.G."/>
            <person name="Floudas D."/>
            <person name="Copeland A."/>
            <person name="Barry K.W."/>
            <person name="Cichocki N."/>
            <person name="Veneault-Fourrey C."/>
            <person name="LaButti K."/>
            <person name="Lindquist E.A."/>
            <person name="Lipzen A."/>
            <person name="Lundell T."/>
            <person name="Morin E."/>
            <person name="Murat C."/>
            <person name="Sun H."/>
            <person name="Tunlid A."/>
            <person name="Henrissat B."/>
            <person name="Grigoriev I.V."/>
            <person name="Hibbett D.S."/>
            <person name="Martin F."/>
            <person name="Nordberg H.P."/>
            <person name="Cantor M.N."/>
            <person name="Hua S.X."/>
        </authorList>
    </citation>
    <scope>NUCLEOTIDE SEQUENCE [LARGE SCALE GENOMIC DNA]</scope>
    <source>
        <strain evidence="3 4">MUT 4182</strain>
    </source>
</reference>
<gene>
    <name evidence="3" type="ORF">M407DRAFT_29607</name>
</gene>
<dbReference type="SUPFAM" id="SSF56112">
    <property type="entry name" value="Protein kinase-like (PK-like)"/>
    <property type="match status" value="1"/>
</dbReference>
<name>A0A0C3LH39_9AGAM</name>
<accession>A0A0C3LH39</accession>
<feature type="region of interest" description="Disordered" evidence="1">
    <location>
        <begin position="282"/>
        <end position="301"/>
    </location>
</feature>
<feature type="compositionally biased region" description="Basic residues" evidence="1">
    <location>
        <begin position="286"/>
        <end position="295"/>
    </location>
</feature>
<dbReference type="PANTHER" id="PTHR21310:SF39">
    <property type="entry name" value="AMINOGLYCOSIDE PHOSPHOTRANSFERASE DOMAIN-CONTAINING PROTEIN"/>
    <property type="match status" value="1"/>
</dbReference>
<dbReference type="HOGENOM" id="CLU_084529_0_0_1"/>
<evidence type="ECO:0000313" key="4">
    <source>
        <dbReference type="Proteomes" id="UP000054248"/>
    </source>
</evidence>
<keyword evidence="4" id="KW-1185">Reference proteome</keyword>
<reference evidence="4" key="2">
    <citation type="submission" date="2015-01" db="EMBL/GenBank/DDBJ databases">
        <title>Evolutionary Origins and Diversification of the Mycorrhizal Mutualists.</title>
        <authorList>
            <consortium name="DOE Joint Genome Institute"/>
            <consortium name="Mycorrhizal Genomics Consortium"/>
            <person name="Kohler A."/>
            <person name="Kuo A."/>
            <person name="Nagy L.G."/>
            <person name="Floudas D."/>
            <person name="Copeland A."/>
            <person name="Barry K.W."/>
            <person name="Cichocki N."/>
            <person name="Veneault-Fourrey C."/>
            <person name="LaButti K."/>
            <person name="Lindquist E.A."/>
            <person name="Lipzen A."/>
            <person name="Lundell T."/>
            <person name="Morin E."/>
            <person name="Murat C."/>
            <person name="Riley R."/>
            <person name="Ohm R."/>
            <person name="Sun H."/>
            <person name="Tunlid A."/>
            <person name="Henrissat B."/>
            <person name="Grigoriev I.V."/>
            <person name="Hibbett D.S."/>
            <person name="Martin F."/>
        </authorList>
    </citation>
    <scope>NUCLEOTIDE SEQUENCE [LARGE SCALE GENOMIC DNA]</scope>
    <source>
        <strain evidence="4">MUT 4182</strain>
    </source>
</reference>